<keyword evidence="5" id="KW-1185">Reference proteome</keyword>
<evidence type="ECO:0000256" key="2">
    <source>
        <dbReference type="SAM" id="MobiDB-lite"/>
    </source>
</evidence>
<dbReference type="GO" id="GO:0006357">
    <property type="term" value="P:regulation of transcription by RNA polymerase II"/>
    <property type="evidence" value="ECO:0007669"/>
    <property type="project" value="TreeGrafter"/>
</dbReference>
<sequence length="909" mass="96314">MDRDLEQALDRAENIIEIAQQRPPRRRYSPRAGKTLQEKLYDIYVEECGKEPEDPQELRSNVNLLEKLVRRESLPCLLVNLYPGNQGYSVMLQRKDGSFAETIRLPYDERALLDYLDAEELPPALADVLDKASVNIFHSGCVIVEVRDYRQSSNMQPPGYQSRHILLRPTMQTLAHDVKMMTRDVQKWSQEDKLQLESQLILATAEPLCLDPSVAVACTANRLLYNKQKMNTNPMKRCLQRYSWPSVRSQQEQSDCPPPPELTVSTSGQKERKAGQPCELDIAKAGSCVDMWKRRSCDLAMPSEVDVEKLAKGCQPVTAAEPKLPVWPAQEVEDPFGFAWEAGSQAWDTKPSIMQSFNDPLLCGKIQPRKKARQKSQKSPWQPFPDDHSAGLRPGSETDAGRAVSQAQESAQSKVKGPGKMSHSSSGPASVSQLSSWKTPEQPKPVWVQSSVLGKGEKHAPPGNQLPSSSGKNSLGTSFPPQQAGSSLKRPFPAAAAAAPAASATSPAAAVATAAPAATPAAAAAAAPLPAPAPVPAAPASAPAAAAAAAAAAAPAPAPATAAAAAAAAPAPAPAPAPAVAAASAAPSHSQKPSVHFIQVSRPRAAAQPPTRFIKIAPAVEVRTGSTGLKAINMEGPVRAAQALGSSFEPVQAPGLGGLAPAGISGSGLKSSGGSLPDARPGAAQSSSQAPLQFFLNTPEGLRPMTVLQVPQGSVVLSSTQQQFHQLVSLQQLQQPTAAHRPQPGPQGSTLGLSTQGQAFPAQQLLNVNPTGAGSGLQPQPQAAVLGRLDSAQVPQQGIQLPSVLRQQQQPQLRLKLQMRPQPQLPQPQLPQPPKLQLQQQPQPQPLQPQSQQPQPQHIQLQTQQLRVLQQPVFLATGAVQIVQPHPGGQAASQSVVQTKGGKPTPPAP</sequence>
<feature type="compositionally biased region" description="Low complexity" evidence="2">
    <location>
        <begin position="835"/>
        <end position="861"/>
    </location>
</feature>
<dbReference type="KEGG" id="rro:104654149"/>
<feature type="compositionally biased region" description="Polar residues" evidence="2">
    <location>
        <begin position="422"/>
        <end position="439"/>
    </location>
</feature>
<reference evidence="4" key="2">
    <citation type="submission" date="2025-09" db="UniProtKB">
        <authorList>
            <consortium name="Ensembl"/>
        </authorList>
    </citation>
    <scope>IDENTIFICATION</scope>
</reference>
<feature type="region of interest" description="Disordered" evidence="2">
    <location>
        <begin position="885"/>
        <end position="909"/>
    </location>
</feature>
<dbReference type="OrthoDB" id="1932706at2759"/>
<dbReference type="PANTHER" id="PTHR13526:SF17">
    <property type="entry name" value="TRANSCRIPTION FACTOR SPT20 HOMOLOG-LIKE 1"/>
    <property type="match status" value="1"/>
</dbReference>
<accession>A0A2K6NG97</accession>
<feature type="compositionally biased region" description="Pro residues" evidence="2">
    <location>
        <begin position="823"/>
        <end position="834"/>
    </location>
</feature>
<dbReference type="PANTHER" id="PTHR13526">
    <property type="entry name" value="TRANSCRIPTION FACTOR SPT20 HOMOLOG"/>
    <property type="match status" value="1"/>
</dbReference>
<evidence type="ECO:0000313" key="5">
    <source>
        <dbReference type="Proteomes" id="UP000233200"/>
    </source>
</evidence>
<feature type="region of interest" description="Disordered" evidence="2">
    <location>
        <begin position="249"/>
        <end position="275"/>
    </location>
</feature>
<dbReference type="GeneTree" id="ENSGT00390000013549"/>
<feature type="region of interest" description="Disordered" evidence="2">
    <location>
        <begin position="733"/>
        <end position="754"/>
    </location>
</feature>
<evidence type="ECO:0000256" key="1">
    <source>
        <dbReference type="ARBA" id="ARBA00009112"/>
    </source>
</evidence>
<feature type="compositionally biased region" description="Polar residues" evidence="2">
    <location>
        <begin position="465"/>
        <end position="486"/>
    </location>
</feature>
<name>A0A2K6NG97_RHIRO</name>
<dbReference type="OMA" id="QVSRPYP"/>
<dbReference type="Proteomes" id="UP000233200">
    <property type="component" value="Unplaced"/>
</dbReference>
<dbReference type="GO" id="GO:0000124">
    <property type="term" value="C:SAGA complex"/>
    <property type="evidence" value="ECO:0007669"/>
    <property type="project" value="InterPro"/>
</dbReference>
<dbReference type="AlphaFoldDB" id="A0A2K6NG97"/>
<feature type="region of interest" description="Disordered" evidence="2">
    <location>
        <begin position="368"/>
        <end position="524"/>
    </location>
</feature>
<protein>
    <submittedName>
        <fullName evidence="4">Putative transcription factor SPT20 homolog-like 2</fullName>
    </submittedName>
</protein>
<evidence type="ECO:0000259" key="3">
    <source>
        <dbReference type="Pfam" id="PF12090"/>
    </source>
</evidence>
<dbReference type="STRING" id="61622.ENSRROP00000003309"/>
<organism evidence="4 5">
    <name type="scientific">Rhinopithecus roxellana</name>
    <name type="common">Golden snub-nosed monkey</name>
    <name type="synonym">Pygathrix roxellana</name>
    <dbReference type="NCBI Taxonomy" id="61622"/>
    <lineage>
        <taxon>Eukaryota</taxon>
        <taxon>Metazoa</taxon>
        <taxon>Chordata</taxon>
        <taxon>Craniata</taxon>
        <taxon>Vertebrata</taxon>
        <taxon>Euteleostomi</taxon>
        <taxon>Mammalia</taxon>
        <taxon>Eutheria</taxon>
        <taxon>Euarchontoglires</taxon>
        <taxon>Primates</taxon>
        <taxon>Haplorrhini</taxon>
        <taxon>Catarrhini</taxon>
        <taxon>Cercopithecidae</taxon>
        <taxon>Colobinae</taxon>
        <taxon>Rhinopithecus</taxon>
    </lineage>
</organism>
<feature type="region of interest" description="Disordered" evidence="2">
    <location>
        <begin position="822"/>
        <end position="861"/>
    </location>
</feature>
<comment type="similarity">
    <text evidence="1">Belongs to the SPT20 family.</text>
</comment>
<reference evidence="4" key="1">
    <citation type="submission" date="2025-08" db="UniProtKB">
        <authorList>
            <consortium name="Ensembl"/>
        </authorList>
    </citation>
    <scope>IDENTIFICATION</scope>
</reference>
<dbReference type="GO" id="GO:0003712">
    <property type="term" value="F:transcription coregulator activity"/>
    <property type="evidence" value="ECO:0007669"/>
    <property type="project" value="InterPro"/>
</dbReference>
<feature type="domain" description="Spt20-like SEP" evidence="3">
    <location>
        <begin position="75"/>
        <end position="217"/>
    </location>
</feature>
<feature type="compositionally biased region" description="Low complexity" evidence="2">
    <location>
        <begin position="493"/>
        <end position="524"/>
    </location>
</feature>
<proteinExistence type="inferred from homology"/>
<dbReference type="InterPro" id="IPR021950">
    <property type="entry name" value="Spt20"/>
</dbReference>
<dbReference type="Pfam" id="PF12090">
    <property type="entry name" value="Spt20_SEP"/>
    <property type="match status" value="1"/>
</dbReference>
<feature type="region of interest" description="Disordered" evidence="2">
    <location>
        <begin position="668"/>
        <end position="688"/>
    </location>
</feature>
<dbReference type="GeneID" id="104654149"/>
<dbReference type="InterPro" id="IPR046468">
    <property type="entry name" value="Spt20-like_SEP"/>
</dbReference>
<evidence type="ECO:0000313" key="4">
    <source>
        <dbReference type="Ensembl" id="ENSRROP00000003309.1"/>
    </source>
</evidence>
<dbReference type="Ensembl" id="ENSRROT00000014592.1">
    <property type="protein sequence ID" value="ENSRROP00000003309.1"/>
    <property type="gene ID" value="ENSRROG00000013134.1"/>
</dbReference>